<evidence type="ECO:0000256" key="1">
    <source>
        <dbReference type="SAM" id="SignalP"/>
    </source>
</evidence>
<reference evidence="2 3" key="1">
    <citation type="journal article" date="2017" name="Elife">
        <title>Extensive horizontal gene transfer in cheese-associated bacteria.</title>
        <authorList>
            <person name="Bonham K.S."/>
            <person name="Wolfe B.E."/>
            <person name="Dutton R.J."/>
        </authorList>
    </citation>
    <scope>NUCLEOTIDE SEQUENCE [LARGE SCALE GENOMIC DNA]</scope>
    <source>
        <strain evidence="2 3">JB182</strain>
    </source>
</reference>
<sequence>MLKSGSPRGHRGKIVSALSTAILIVSSLVATPASAATEKKPEISYSAALEPCVQKAIKSKAKKWVCEPEGLNINVDSKGVQVNEFIEVPTKQILLGSVAQPAKGGSHEDTWCENGASCKRKINDYIYEVKRNAVYGSGSKTIGQYDLVVRTYLNGRQAQWTVTRVWDSGPSLNFTDSKLTCLEKRGALSPNICGTHKLSSVTINSGVPRTQKKIYGNYLKNSNNYYGMFRTKFTPRGYSQYTAAGFDTGTFNCYGNADDRCYVP</sequence>
<dbReference type="AlphaFoldDB" id="A0A2N7RXC4"/>
<protein>
    <recommendedName>
        <fullName evidence="4">Secreted protein</fullName>
    </recommendedName>
</protein>
<feature type="signal peptide" evidence="1">
    <location>
        <begin position="1"/>
        <end position="35"/>
    </location>
</feature>
<evidence type="ECO:0000313" key="2">
    <source>
        <dbReference type="EMBL" id="PMQ18535.1"/>
    </source>
</evidence>
<comment type="caution">
    <text evidence="2">The sequence shown here is derived from an EMBL/GenBank/DDBJ whole genome shotgun (WGS) entry which is preliminary data.</text>
</comment>
<keyword evidence="1" id="KW-0732">Signal</keyword>
<evidence type="ECO:0008006" key="4">
    <source>
        <dbReference type="Google" id="ProtNLM"/>
    </source>
</evidence>
<feature type="chain" id="PRO_5014724441" description="Secreted protein" evidence="1">
    <location>
        <begin position="36"/>
        <end position="264"/>
    </location>
</feature>
<dbReference type="RefSeq" id="WP_102599345.1">
    <property type="nucleotide sequence ID" value="NZ_JABUYH010000119.1"/>
</dbReference>
<evidence type="ECO:0000313" key="3">
    <source>
        <dbReference type="Proteomes" id="UP000235739"/>
    </source>
</evidence>
<accession>A0A2N7RXC4</accession>
<dbReference type="Proteomes" id="UP000235739">
    <property type="component" value="Unassembled WGS sequence"/>
</dbReference>
<gene>
    <name evidence="2" type="ORF">CIK84_18815</name>
</gene>
<dbReference type="EMBL" id="PNQX01000006">
    <property type="protein sequence ID" value="PMQ18535.1"/>
    <property type="molecule type" value="Genomic_DNA"/>
</dbReference>
<proteinExistence type="predicted"/>
<organism evidence="2 3">
    <name type="scientific">Glutamicibacter arilaitensis</name>
    <dbReference type="NCBI Taxonomy" id="256701"/>
    <lineage>
        <taxon>Bacteria</taxon>
        <taxon>Bacillati</taxon>
        <taxon>Actinomycetota</taxon>
        <taxon>Actinomycetes</taxon>
        <taxon>Micrococcales</taxon>
        <taxon>Micrococcaceae</taxon>
        <taxon>Glutamicibacter</taxon>
    </lineage>
</organism>
<name>A0A2N7RXC4_9MICC</name>